<keyword evidence="3" id="KW-0067">ATP-binding</keyword>
<sequence>MEDGARYDSLSRLDARSATAQDFEDAEVSGRPFLIADFAGREFLSWWSSEVVRRHGSEAVYFVEGCGVTGRRVLMEGSLEVFANECGKLSDRKQYAYLQSDLLSEKDQELVGLLWQNLPGLLPTGSRDLFRLWPQKLAPAALSLTVTGAGARTQLQREGLEAPQWHLCISGRLRLKLLPDDRLDSEHQSSLKPFKEPFGVFDEAGRPLVDVCEHLRSDVDLFAAELVGHSPATYLDSFGPDLQRWPEAARLPRALEVLLLPGELLVIPGGWWVQTYYDEATWAANSQYLTQKSLDRVLGVVLAHAKVSPEDIFGYHCVPPEEKVDLALARALGSRGLGPGRELLSRLRRLDATGRSRTEEAVQARDPLGRKSSCEVCGRPAMTRCGRCRERGMFTEGCSAGSCGTCAANSFCAVPNARMPAQLLARAPQGLRACQEMTGAEMQQKEAEIALLYLSTFILSGVIEQGLLVQQMRWDSDRQAEIPTAPQMQAAKSAQAESLRQQIRASNEAGEHRHRNRSSPASDISAKPEMSPLIFLPLALLAAAASVTSADQSCDASVGSCPAGQEDEQVNLLQHGLASTREVFQHEKWLPFPPVGTGNPAMDDVKAALSKLSDRGSPMALFKNPGVFPARGYDQHAAPYSTHFQGVQRLRPGSGSSTYFVLTGASHEAAHLFVAKVASRAAGEGALIGSPEAAGFSQPDQVVSVTEVETTHTHAGGPAIWGDFLAVGAESGCSFGQRLTNKCPTDSAVWFFDMSDPEHPKKLPYHIDRAAGTAGAVGLMQQKDGTFLLMVGRGDSAIIDFYVSKGTDLSVDPEFGDIVATWKKEELLVDPGLSSKFESYQNLNMVMQADGTLFFIGTSRYPLLVGDDLFDLYTLKLEGGRAEIKKVASKKTKCVGCDFYAGAGIYVDSPTSMLAYGTDWNPGYDGQITVNEFTQAPADAVRGMCQTRELANVFCYKVGDLAKYGKPTESKSCSATRGPTTCENLKCTCKMGYCAVNGTVTYKFQTHSGKRSPTALREQLEHQRLDCQSANEQGRELKSCREMYEKRIDSQAQTHQGDQAELAKRVRSLEESVGLKAGKLKACQEGLLEKVRVRDSLQKDVQMWKAQFELAAKMKADVEREFAHFRQESLGKELREKQEQHEELLAKQEELKDKKATLEEEALRLDREIQAREANVAQRTKSVADLRQEVLSEVERAKASLAEAESSLASQKAEASAAQQQMIERRDALEQELERLTADAEAEKRELERKIQVERAGAESLREAFERLRTEQRDSYKAAVEGPSQQIFAVEASISEIQQTADHELAGLRQRSEKLSLRSEELEGELSRLQAKLSHTELEVHEGTRRMNHTKENNRLAREALQKEKGTKLEELKQVSVRLEPKTRYFQSSSPSGTSLCKATSAQLQQGRATVTVATAALVATAVLIPAVRNANDLVLLLPQAVSRGGGPALLWRRPCCAPAFLRPGPRLPGLSQARRSARSAATVSRAMQVPAADGPRVHVLACATEYRQETAILQRSAALNGFRFHAVGLGQPWNGFATKFRTYEQSLQRLLGKAAIRPDDYVMLMDAWDTVILAPVEELLAKVSVLPRDTILCGSERVCGPNHFLVGQIEQLYPDGRTPWRYPNSGGLVGQAGAMATLLHALVHDTEDGLVLPEEENDQVRLHDFLLARADVGRPFPFVLDTECRVFQCMYEEQPQWDSVRESAPAT</sequence>
<gene>
    <name evidence="9" type="ORF">PGLA1383_LOCUS57077</name>
</gene>
<dbReference type="InterPro" id="IPR044986">
    <property type="entry name" value="KIF15/KIN-12"/>
</dbReference>
<feature type="non-terminal residue" evidence="9">
    <location>
        <position position="1708"/>
    </location>
</feature>
<feature type="coiled-coil region" evidence="6">
    <location>
        <begin position="1127"/>
        <end position="1264"/>
    </location>
</feature>
<evidence type="ECO:0000256" key="6">
    <source>
        <dbReference type="SAM" id="Coils"/>
    </source>
</evidence>
<proteinExistence type="predicted"/>
<comment type="caution">
    <text evidence="9">The sequence shown here is derived from an EMBL/GenBank/DDBJ whole genome shotgun (WGS) entry which is preliminary data.</text>
</comment>
<keyword evidence="2" id="KW-0547">Nucleotide-binding</keyword>
<evidence type="ECO:0000256" key="5">
    <source>
        <dbReference type="ARBA" id="ARBA00023175"/>
    </source>
</evidence>
<accession>A0A813HYX4</accession>
<dbReference type="Pfam" id="PF25342">
    <property type="entry name" value="GT_PLOD"/>
    <property type="match status" value="1"/>
</dbReference>
<dbReference type="CDD" id="cd22997">
    <property type="entry name" value="GT_LH"/>
    <property type="match status" value="1"/>
</dbReference>
<dbReference type="SUPFAM" id="SSF51197">
    <property type="entry name" value="Clavaminate synthase-like"/>
    <property type="match status" value="1"/>
</dbReference>
<evidence type="ECO:0000256" key="4">
    <source>
        <dbReference type="ARBA" id="ARBA00023054"/>
    </source>
</evidence>
<dbReference type="EMBL" id="CAJNNV010033184">
    <property type="protein sequence ID" value="CAE8642643.1"/>
    <property type="molecule type" value="Genomic_DNA"/>
</dbReference>
<feature type="domain" description="PLOD1-3-like GT" evidence="8">
    <location>
        <begin position="1497"/>
        <end position="1695"/>
    </location>
</feature>
<evidence type="ECO:0000313" key="9">
    <source>
        <dbReference type="EMBL" id="CAE8642643.1"/>
    </source>
</evidence>
<evidence type="ECO:0000256" key="1">
    <source>
        <dbReference type="ARBA" id="ARBA00022701"/>
    </source>
</evidence>
<dbReference type="PANTHER" id="PTHR37739">
    <property type="entry name" value="KINESIN-LIKE PROTEIN KIN-12D"/>
    <property type="match status" value="1"/>
</dbReference>
<protein>
    <recommendedName>
        <fullName evidence="8">PLOD1-3-like GT domain-containing protein</fullName>
    </recommendedName>
</protein>
<evidence type="ECO:0000256" key="3">
    <source>
        <dbReference type="ARBA" id="ARBA00022840"/>
    </source>
</evidence>
<reference evidence="9" key="1">
    <citation type="submission" date="2021-02" db="EMBL/GenBank/DDBJ databases">
        <authorList>
            <person name="Dougan E. K."/>
            <person name="Rhodes N."/>
            <person name="Thang M."/>
            <person name="Chan C."/>
        </authorList>
    </citation>
    <scope>NUCLEOTIDE SEQUENCE</scope>
</reference>
<evidence type="ECO:0000256" key="2">
    <source>
        <dbReference type="ARBA" id="ARBA00022741"/>
    </source>
</evidence>
<dbReference type="GO" id="GO:0005524">
    <property type="term" value="F:ATP binding"/>
    <property type="evidence" value="ECO:0007669"/>
    <property type="project" value="UniProtKB-KW"/>
</dbReference>
<dbReference type="Gene3D" id="2.60.120.650">
    <property type="entry name" value="Cupin"/>
    <property type="match status" value="1"/>
</dbReference>
<evidence type="ECO:0000256" key="7">
    <source>
        <dbReference type="SAM" id="MobiDB-lite"/>
    </source>
</evidence>
<keyword evidence="1" id="KW-0493">Microtubule</keyword>
<feature type="region of interest" description="Disordered" evidence="7">
    <location>
        <begin position="485"/>
        <end position="526"/>
    </location>
</feature>
<name>A0A813HYX4_POLGL</name>
<evidence type="ECO:0000313" key="10">
    <source>
        <dbReference type="Proteomes" id="UP000654075"/>
    </source>
</evidence>
<dbReference type="PANTHER" id="PTHR37739:SF16">
    <property type="entry name" value="KINESIN-LIKE PROTEIN"/>
    <property type="match status" value="1"/>
</dbReference>
<keyword evidence="10" id="KW-1185">Reference proteome</keyword>
<dbReference type="InterPro" id="IPR057589">
    <property type="entry name" value="GT_PLOD"/>
</dbReference>
<keyword evidence="4 6" id="KW-0175">Coiled coil</keyword>
<keyword evidence="5" id="KW-0505">Motor protein</keyword>
<dbReference type="GO" id="GO:0005874">
    <property type="term" value="C:microtubule"/>
    <property type="evidence" value="ECO:0007669"/>
    <property type="project" value="UniProtKB-KW"/>
</dbReference>
<feature type="compositionally biased region" description="Polar residues" evidence="7">
    <location>
        <begin position="486"/>
        <end position="505"/>
    </location>
</feature>
<feature type="coiled-coil region" evidence="6">
    <location>
        <begin position="1305"/>
        <end position="1339"/>
    </location>
</feature>
<organism evidence="9 10">
    <name type="scientific">Polarella glacialis</name>
    <name type="common">Dinoflagellate</name>
    <dbReference type="NCBI Taxonomy" id="89957"/>
    <lineage>
        <taxon>Eukaryota</taxon>
        <taxon>Sar</taxon>
        <taxon>Alveolata</taxon>
        <taxon>Dinophyceae</taxon>
        <taxon>Suessiales</taxon>
        <taxon>Suessiaceae</taxon>
        <taxon>Polarella</taxon>
    </lineage>
</organism>
<dbReference type="Proteomes" id="UP000654075">
    <property type="component" value="Unassembled WGS sequence"/>
</dbReference>
<evidence type="ECO:0000259" key="8">
    <source>
        <dbReference type="Pfam" id="PF25342"/>
    </source>
</evidence>